<dbReference type="GO" id="GO:0006355">
    <property type="term" value="P:regulation of DNA-templated transcription"/>
    <property type="evidence" value="ECO:0007669"/>
    <property type="project" value="InterPro"/>
</dbReference>
<dbReference type="Pfam" id="PF00486">
    <property type="entry name" value="Trans_reg_C"/>
    <property type="match status" value="1"/>
</dbReference>
<dbReference type="PANTHER" id="PTHR48111">
    <property type="entry name" value="REGULATOR OF RPOS"/>
    <property type="match status" value="1"/>
</dbReference>
<dbReference type="SUPFAM" id="SSF52172">
    <property type="entry name" value="CheY-like"/>
    <property type="match status" value="1"/>
</dbReference>
<dbReference type="GO" id="GO:0000976">
    <property type="term" value="F:transcription cis-regulatory region binding"/>
    <property type="evidence" value="ECO:0007669"/>
    <property type="project" value="TreeGrafter"/>
</dbReference>
<sequence length="227" mass="25213">MSSPDRAVPRVLLVEDDRTLADLVSTLLQEESYQVRLAVDGQLGLHRGLTERFDVLIIDRGLPVLDGLDLLRALRAHGVDTPALLLTALGAVADRVEGLDSGAEDYLVKPFEVPEFLARVRALHRRHRATAASLPIGTRRLVPVTRTVVDPTGRTADVSLSERECALLALLARAPHQIFTRSQLRELIFDRADKDSTVDTYVHYLRRKLGRDTVQTVRGLGYRLGAR</sequence>
<dbReference type="CDD" id="cd00383">
    <property type="entry name" value="trans_reg_C"/>
    <property type="match status" value="1"/>
</dbReference>
<dbReference type="InterPro" id="IPR039420">
    <property type="entry name" value="WalR-like"/>
</dbReference>
<protein>
    <submittedName>
        <fullName evidence="9">DNA-binding response regulator</fullName>
    </submittedName>
</protein>
<evidence type="ECO:0000256" key="2">
    <source>
        <dbReference type="ARBA" id="ARBA00022553"/>
    </source>
</evidence>
<evidence type="ECO:0000256" key="4">
    <source>
        <dbReference type="ARBA" id="ARBA00023015"/>
    </source>
</evidence>
<dbReference type="InterPro" id="IPR001867">
    <property type="entry name" value="OmpR/PhoB-type_DNA-bd"/>
</dbReference>
<evidence type="ECO:0000256" key="5">
    <source>
        <dbReference type="ARBA" id="ARBA00023125"/>
    </source>
</evidence>
<dbReference type="OrthoDB" id="3197131at2"/>
<accession>A0A3M2L8Z3</accession>
<reference evidence="9 10" key="1">
    <citation type="submission" date="2018-10" db="EMBL/GenBank/DDBJ databases">
        <title>Isolation from cow dung.</title>
        <authorList>
            <person name="Ling L."/>
        </authorList>
    </citation>
    <scope>NUCLEOTIDE SEQUENCE [LARGE SCALE GENOMIC DNA]</scope>
    <source>
        <strain evidence="9 10">NEAU-LL90</strain>
    </source>
</reference>
<evidence type="ECO:0000256" key="3">
    <source>
        <dbReference type="ARBA" id="ARBA00023012"/>
    </source>
</evidence>
<keyword evidence="5 9" id="KW-0238">DNA-binding</keyword>
<dbReference type="GO" id="GO:0005829">
    <property type="term" value="C:cytosol"/>
    <property type="evidence" value="ECO:0007669"/>
    <property type="project" value="TreeGrafter"/>
</dbReference>
<dbReference type="EMBL" id="RFFH01000003">
    <property type="protein sequence ID" value="RMI33536.1"/>
    <property type="molecule type" value="Genomic_DNA"/>
</dbReference>
<proteinExistence type="predicted"/>
<dbReference type="GO" id="GO:0032993">
    <property type="term" value="C:protein-DNA complex"/>
    <property type="evidence" value="ECO:0007669"/>
    <property type="project" value="TreeGrafter"/>
</dbReference>
<dbReference type="SUPFAM" id="SSF46894">
    <property type="entry name" value="C-terminal effector domain of the bipartite response regulators"/>
    <property type="match status" value="1"/>
</dbReference>
<dbReference type="InterPro" id="IPR001789">
    <property type="entry name" value="Sig_transdc_resp-reg_receiver"/>
</dbReference>
<feature type="domain" description="OmpR/PhoB-type" evidence="8">
    <location>
        <begin position="155"/>
        <end position="224"/>
    </location>
</feature>
<dbReference type="InterPro" id="IPR016032">
    <property type="entry name" value="Sig_transdc_resp-reg_C-effctor"/>
</dbReference>
<evidence type="ECO:0000313" key="10">
    <source>
        <dbReference type="Proteomes" id="UP000279275"/>
    </source>
</evidence>
<evidence type="ECO:0000259" key="8">
    <source>
        <dbReference type="SMART" id="SM00862"/>
    </source>
</evidence>
<dbReference type="Gene3D" id="3.40.50.2300">
    <property type="match status" value="1"/>
</dbReference>
<organism evidence="9 10">
    <name type="scientific">Nocardia stercoris</name>
    <dbReference type="NCBI Taxonomy" id="2483361"/>
    <lineage>
        <taxon>Bacteria</taxon>
        <taxon>Bacillati</taxon>
        <taxon>Actinomycetota</taxon>
        <taxon>Actinomycetes</taxon>
        <taxon>Mycobacteriales</taxon>
        <taxon>Nocardiaceae</taxon>
        <taxon>Nocardia</taxon>
    </lineage>
</organism>
<evidence type="ECO:0000256" key="1">
    <source>
        <dbReference type="ARBA" id="ARBA00004496"/>
    </source>
</evidence>
<feature type="domain" description="Response regulatory" evidence="7">
    <location>
        <begin position="9"/>
        <end position="120"/>
    </location>
</feature>
<dbReference type="Pfam" id="PF00072">
    <property type="entry name" value="Response_reg"/>
    <property type="match status" value="1"/>
</dbReference>
<evidence type="ECO:0000256" key="6">
    <source>
        <dbReference type="ARBA" id="ARBA00023163"/>
    </source>
</evidence>
<keyword evidence="4" id="KW-0805">Transcription regulation</keyword>
<comment type="subcellular location">
    <subcellularLocation>
        <location evidence="1">Cytoplasm</location>
    </subcellularLocation>
</comment>
<dbReference type="Proteomes" id="UP000279275">
    <property type="component" value="Unassembled WGS sequence"/>
</dbReference>
<gene>
    <name evidence="9" type="ORF">EBN03_10500</name>
</gene>
<dbReference type="PANTHER" id="PTHR48111:SF22">
    <property type="entry name" value="REGULATOR OF RPOS"/>
    <property type="match status" value="1"/>
</dbReference>
<dbReference type="AlphaFoldDB" id="A0A3M2L8Z3"/>
<dbReference type="InterPro" id="IPR011006">
    <property type="entry name" value="CheY-like_superfamily"/>
</dbReference>
<dbReference type="InterPro" id="IPR036388">
    <property type="entry name" value="WH-like_DNA-bd_sf"/>
</dbReference>
<dbReference type="Gene3D" id="6.10.250.690">
    <property type="match status" value="1"/>
</dbReference>
<dbReference type="Gene3D" id="1.10.10.10">
    <property type="entry name" value="Winged helix-like DNA-binding domain superfamily/Winged helix DNA-binding domain"/>
    <property type="match status" value="1"/>
</dbReference>
<keyword evidence="10" id="KW-1185">Reference proteome</keyword>
<name>A0A3M2L8Z3_9NOCA</name>
<evidence type="ECO:0000259" key="7">
    <source>
        <dbReference type="SMART" id="SM00448"/>
    </source>
</evidence>
<dbReference type="SMART" id="SM00448">
    <property type="entry name" value="REC"/>
    <property type="match status" value="1"/>
</dbReference>
<dbReference type="SMART" id="SM00862">
    <property type="entry name" value="Trans_reg_C"/>
    <property type="match status" value="1"/>
</dbReference>
<keyword evidence="3" id="KW-0902">Two-component regulatory system</keyword>
<comment type="caution">
    <text evidence="9">The sequence shown here is derived from an EMBL/GenBank/DDBJ whole genome shotgun (WGS) entry which is preliminary data.</text>
</comment>
<evidence type="ECO:0000313" key="9">
    <source>
        <dbReference type="EMBL" id="RMI33536.1"/>
    </source>
</evidence>
<dbReference type="RefSeq" id="WP_122187735.1">
    <property type="nucleotide sequence ID" value="NZ_RFFH01000003.1"/>
</dbReference>
<keyword evidence="2" id="KW-0597">Phosphoprotein</keyword>
<dbReference type="GO" id="GO:0000156">
    <property type="term" value="F:phosphorelay response regulator activity"/>
    <property type="evidence" value="ECO:0007669"/>
    <property type="project" value="TreeGrafter"/>
</dbReference>
<keyword evidence="6" id="KW-0804">Transcription</keyword>